<evidence type="ECO:0000313" key="3">
    <source>
        <dbReference type="EMBL" id="MDO6414340.1"/>
    </source>
</evidence>
<sequence>MVAMLGRHGMLSAALIGLVSLAPATCVRGKATQPPANAIALALQPSVDAGQIAGAVGLVATSDRILESAAVGVSNLATHRPMRADDIFWIASMSKPVAGIALGILRDRGALNFDDPVSRFVPEFAAVRDARGAPLTLRELMTHTGGLGEQMHRPPHQTLAQTAAMAARTPLAYPVGARWSYSTLGIDVLGRVIEVAGKMPLDTFLEKEIFRPLGMKQTCFWLSPSELPRYARSYRMGDDGTLQPAKIPYLYDTDPTDKQRPPLIGAGLFSTAGDIARLYQMLLGRGAREGARILQPETLAELARNQTGDLVTRPGMSWGLTFSVVEDPGKLEGNVTLSPGTFGHGGAFGTASWVDLKAGAVYVLMLQRAELPNPDNSQMRIAFQTAAAGIVRASKRGQ</sequence>
<dbReference type="InterPro" id="IPR012338">
    <property type="entry name" value="Beta-lactam/transpept-like"/>
</dbReference>
<evidence type="ECO:0000313" key="4">
    <source>
        <dbReference type="Proteomes" id="UP001169764"/>
    </source>
</evidence>
<dbReference type="SUPFAM" id="SSF56601">
    <property type="entry name" value="beta-lactamase/transpeptidase-like"/>
    <property type="match status" value="1"/>
</dbReference>
<protein>
    <submittedName>
        <fullName evidence="3">Serine hydrolase domain-containing protein</fullName>
        <ecNumber evidence="3">3.1.1.103</ecNumber>
    </submittedName>
</protein>
<proteinExistence type="predicted"/>
<organism evidence="3 4">
    <name type="scientific">Sphingomonas natans</name>
    <dbReference type="NCBI Taxonomy" id="3063330"/>
    <lineage>
        <taxon>Bacteria</taxon>
        <taxon>Pseudomonadati</taxon>
        <taxon>Pseudomonadota</taxon>
        <taxon>Alphaproteobacteria</taxon>
        <taxon>Sphingomonadales</taxon>
        <taxon>Sphingomonadaceae</taxon>
        <taxon>Sphingomonas</taxon>
    </lineage>
</organism>
<dbReference type="EC" id="3.1.1.103" evidence="3"/>
<dbReference type="Proteomes" id="UP001169764">
    <property type="component" value="Unassembled WGS sequence"/>
</dbReference>
<dbReference type="RefSeq" id="WP_303541429.1">
    <property type="nucleotide sequence ID" value="NZ_JAUOTP010000003.1"/>
</dbReference>
<evidence type="ECO:0000256" key="1">
    <source>
        <dbReference type="SAM" id="SignalP"/>
    </source>
</evidence>
<dbReference type="Pfam" id="PF00144">
    <property type="entry name" value="Beta-lactamase"/>
    <property type="match status" value="1"/>
</dbReference>
<dbReference type="EMBL" id="JAUOTP010000003">
    <property type="protein sequence ID" value="MDO6414340.1"/>
    <property type="molecule type" value="Genomic_DNA"/>
</dbReference>
<accession>A0ABT8Y7P0</accession>
<dbReference type="InterPro" id="IPR001466">
    <property type="entry name" value="Beta-lactam-related"/>
</dbReference>
<dbReference type="InterPro" id="IPR050789">
    <property type="entry name" value="Diverse_Enzym_Activities"/>
</dbReference>
<keyword evidence="3" id="KW-0378">Hydrolase</keyword>
<reference evidence="3" key="1">
    <citation type="submission" date="2023-07" db="EMBL/GenBank/DDBJ databases">
        <authorList>
            <person name="Kim M."/>
        </authorList>
    </citation>
    <scope>NUCLEOTIDE SEQUENCE</scope>
    <source>
        <strain evidence="3">BIUV-7</strain>
    </source>
</reference>
<dbReference type="GO" id="GO:0016787">
    <property type="term" value="F:hydrolase activity"/>
    <property type="evidence" value="ECO:0007669"/>
    <property type="project" value="UniProtKB-KW"/>
</dbReference>
<dbReference type="PANTHER" id="PTHR43283:SF3">
    <property type="entry name" value="BETA-LACTAMASE FAMILY PROTEIN (AFU_ORTHOLOGUE AFUA_5G07500)"/>
    <property type="match status" value="1"/>
</dbReference>
<evidence type="ECO:0000259" key="2">
    <source>
        <dbReference type="Pfam" id="PF00144"/>
    </source>
</evidence>
<dbReference type="PANTHER" id="PTHR43283">
    <property type="entry name" value="BETA-LACTAMASE-RELATED"/>
    <property type="match status" value="1"/>
</dbReference>
<gene>
    <name evidence="3" type="ORF">Q4F19_08090</name>
</gene>
<dbReference type="Gene3D" id="3.40.710.10">
    <property type="entry name" value="DD-peptidase/beta-lactamase superfamily"/>
    <property type="match status" value="1"/>
</dbReference>
<keyword evidence="4" id="KW-1185">Reference proteome</keyword>
<feature type="chain" id="PRO_5047138847" evidence="1">
    <location>
        <begin position="25"/>
        <end position="398"/>
    </location>
</feature>
<feature type="signal peptide" evidence="1">
    <location>
        <begin position="1"/>
        <end position="24"/>
    </location>
</feature>
<feature type="domain" description="Beta-lactamase-related" evidence="2">
    <location>
        <begin position="43"/>
        <end position="376"/>
    </location>
</feature>
<keyword evidence="1" id="KW-0732">Signal</keyword>
<comment type="caution">
    <text evidence="3">The sequence shown here is derived from an EMBL/GenBank/DDBJ whole genome shotgun (WGS) entry which is preliminary data.</text>
</comment>
<name>A0ABT8Y7P0_9SPHN</name>